<comment type="similarity">
    <text evidence="7">Belongs to the ADAT1 family.</text>
</comment>
<dbReference type="AlphaFoldDB" id="A0A8K0JXC2"/>
<dbReference type="SMART" id="SM00552">
    <property type="entry name" value="ADEAMc"/>
    <property type="match status" value="1"/>
</dbReference>
<comment type="catalytic activity">
    <reaction evidence="11">
        <text>adenosine(37) in tRNA(Ala) + H2O + H(+) = inosine(37) in tRNA(Ala) + NH4(+)</text>
        <dbReference type="Rhea" id="RHEA:50968"/>
        <dbReference type="Rhea" id="RHEA-COMP:12855"/>
        <dbReference type="Rhea" id="RHEA-COMP:12856"/>
        <dbReference type="ChEBI" id="CHEBI:15377"/>
        <dbReference type="ChEBI" id="CHEBI:15378"/>
        <dbReference type="ChEBI" id="CHEBI:28938"/>
        <dbReference type="ChEBI" id="CHEBI:74411"/>
        <dbReference type="ChEBI" id="CHEBI:82852"/>
        <dbReference type="EC" id="3.5.4.34"/>
    </reaction>
</comment>
<name>A0A8K0JXC2_LADFU</name>
<dbReference type="GO" id="GO:0008033">
    <property type="term" value="P:tRNA processing"/>
    <property type="evidence" value="ECO:0007669"/>
    <property type="project" value="UniProtKB-KW"/>
</dbReference>
<accession>A0A8K0JXC2</accession>
<dbReference type="EC" id="3.5.4.34" evidence="8"/>
<feature type="domain" description="A to I editase" evidence="12">
    <location>
        <begin position="80"/>
        <end position="499"/>
    </location>
</feature>
<comment type="cofactor">
    <cofactor evidence="5">
        <name>1D-myo-inositol hexakisphosphate</name>
        <dbReference type="ChEBI" id="CHEBI:58130"/>
    </cofactor>
</comment>
<proteinExistence type="inferred from homology"/>
<comment type="function">
    <text evidence="6">Specifically deaminates adenosine-37 to inosine in tRNA-Ala.</text>
</comment>
<keyword evidence="1" id="KW-0819">tRNA processing</keyword>
<dbReference type="PANTHER" id="PTHR46516">
    <property type="entry name" value="TRNA-SPECIFIC ADENOSINE DEAMINASE 1"/>
    <property type="match status" value="1"/>
</dbReference>
<dbReference type="OrthoDB" id="416253at2759"/>
<dbReference type="PROSITE" id="PS50141">
    <property type="entry name" value="A_DEAMIN_EDITASE"/>
    <property type="match status" value="1"/>
</dbReference>
<evidence type="ECO:0000259" key="12">
    <source>
        <dbReference type="PROSITE" id="PS50141"/>
    </source>
</evidence>
<reference evidence="13" key="1">
    <citation type="submission" date="2013-04" db="EMBL/GenBank/DDBJ databases">
        <authorList>
            <person name="Qu J."/>
            <person name="Murali S.C."/>
            <person name="Bandaranaike D."/>
            <person name="Bellair M."/>
            <person name="Blankenburg K."/>
            <person name="Chao H."/>
            <person name="Dinh H."/>
            <person name="Doddapaneni H."/>
            <person name="Downs B."/>
            <person name="Dugan-Rocha S."/>
            <person name="Elkadiri S."/>
            <person name="Gnanaolivu R.D."/>
            <person name="Hernandez B."/>
            <person name="Javaid M."/>
            <person name="Jayaseelan J.C."/>
            <person name="Lee S."/>
            <person name="Li M."/>
            <person name="Ming W."/>
            <person name="Munidasa M."/>
            <person name="Muniz J."/>
            <person name="Nguyen L."/>
            <person name="Ongeri F."/>
            <person name="Osuji N."/>
            <person name="Pu L.-L."/>
            <person name="Puazo M."/>
            <person name="Qu C."/>
            <person name="Quiroz J."/>
            <person name="Raj R."/>
            <person name="Weissenberger G."/>
            <person name="Xin Y."/>
            <person name="Zou X."/>
            <person name="Han Y."/>
            <person name="Richards S."/>
            <person name="Worley K."/>
            <person name="Muzny D."/>
            <person name="Gibbs R."/>
        </authorList>
    </citation>
    <scope>NUCLEOTIDE SEQUENCE</scope>
    <source>
        <strain evidence="13">Sampled in the wild</strain>
    </source>
</reference>
<evidence type="ECO:0000313" key="14">
    <source>
        <dbReference type="Proteomes" id="UP000792457"/>
    </source>
</evidence>
<dbReference type="GO" id="GO:0043829">
    <property type="term" value="F:tRNA-specific adenosine-37 deaminase activity"/>
    <property type="evidence" value="ECO:0007669"/>
    <property type="project" value="UniProtKB-EC"/>
</dbReference>
<dbReference type="EMBL" id="KZ308183">
    <property type="protein sequence ID" value="KAG8224051.1"/>
    <property type="molecule type" value="Genomic_DNA"/>
</dbReference>
<gene>
    <name evidence="13" type="ORF">J437_LFUL001128</name>
</gene>
<dbReference type="InterPro" id="IPR002466">
    <property type="entry name" value="A_deamin"/>
</dbReference>
<evidence type="ECO:0000256" key="3">
    <source>
        <dbReference type="ARBA" id="ARBA00022801"/>
    </source>
</evidence>
<evidence type="ECO:0000256" key="6">
    <source>
        <dbReference type="ARBA" id="ARBA00037784"/>
    </source>
</evidence>
<evidence type="ECO:0000256" key="4">
    <source>
        <dbReference type="ARBA" id="ARBA00022833"/>
    </source>
</evidence>
<evidence type="ECO:0000256" key="7">
    <source>
        <dbReference type="ARBA" id="ARBA00038326"/>
    </source>
</evidence>
<dbReference type="Pfam" id="PF02137">
    <property type="entry name" value="A_deamin"/>
    <property type="match status" value="1"/>
</dbReference>
<reference evidence="13" key="2">
    <citation type="submission" date="2017-10" db="EMBL/GenBank/DDBJ databases">
        <title>Ladona fulva Genome sequencing and assembly.</title>
        <authorList>
            <person name="Murali S."/>
            <person name="Richards S."/>
            <person name="Bandaranaike D."/>
            <person name="Bellair M."/>
            <person name="Blankenburg K."/>
            <person name="Chao H."/>
            <person name="Dinh H."/>
            <person name="Doddapaneni H."/>
            <person name="Dugan-Rocha S."/>
            <person name="Elkadiri S."/>
            <person name="Gnanaolivu R."/>
            <person name="Hernandez B."/>
            <person name="Skinner E."/>
            <person name="Javaid M."/>
            <person name="Lee S."/>
            <person name="Li M."/>
            <person name="Ming W."/>
            <person name="Munidasa M."/>
            <person name="Muniz J."/>
            <person name="Nguyen L."/>
            <person name="Hughes D."/>
            <person name="Osuji N."/>
            <person name="Pu L.-L."/>
            <person name="Puazo M."/>
            <person name="Qu C."/>
            <person name="Quiroz J."/>
            <person name="Raj R."/>
            <person name="Weissenberger G."/>
            <person name="Xin Y."/>
            <person name="Zou X."/>
            <person name="Han Y."/>
            <person name="Worley K."/>
            <person name="Muzny D."/>
            <person name="Gibbs R."/>
        </authorList>
    </citation>
    <scope>NUCLEOTIDE SEQUENCE</scope>
    <source>
        <strain evidence="13">Sampled in the wild</strain>
    </source>
</reference>
<evidence type="ECO:0000256" key="5">
    <source>
        <dbReference type="ARBA" id="ARBA00037026"/>
    </source>
</evidence>
<dbReference type="GO" id="GO:0046872">
    <property type="term" value="F:metal ion binding"/>
    <property type="evidence" value="ECO:0007669"/>
    <property type="project" value="UniProtKB-KW"/>
</dbReference>
<comment type="caution">
    <text evidence="13">The sequence shown here is derived from an EMBL/GenBank/DDBJ whole genome shotgun (WGS) entry which is preliminary data.</text>
</comment>
<keyword evidence="2" id="KW-0479">Metal-binding</keyword>
<keyword evidence="4" id="KW-0862">Zinc</keyword>
<evidence type="ECO:0000256" key="2">
    <source>
        <dbReference type="ARBA" id="ARBA00022723"/>
    </source>
</evidence>
<evidence type="ECO:0000256" key="9">
    <source>
        <dbReference type="ARBA" id="ARBA00040502"/>
    </source>
</evidence>
<dbReference type="PANTHER" id="PTHR46516:SF1">
    <property type="entry name" value="TRNA-SPECIFIC ADENOSINE DEAMINASE 1"/>
    <property type="match status" value="1"/>
</dbReference>
<evidence type="ECO:0000256" key="1">
    <source>
        <dbReference type="ARBA" id="ARBA00022694"/>
    </source>
</evidence>
<protein>
    <recommendedName>
        <fullName evidence="9">tRNA-specific adenosine deaminase 1</fullName>
        <ecNumber evidence="8">3.5.4.34</ecNumber>
    </recommendedName>
    <alternativeName>
        <fullName evidence="10">tRNA-specific adenosine-37 deaminase</fullName>
    </alternativeName>
</protein>
<dbReference type="GO" id="GO:0003723">
    <property type="term" value="F:RNA binding"/>
    <property type="evidence" value="ECO:0007669"/>
    <property type="project" value="InterPro"/>
</dbReference>
<evidence type="ECO:0000313" key="13">
    <source>
        <dbReference type="EMBL" id="KAG8224051.1"/>
    </source>
</evidence>
<evidence type="ECO:0000256" key="8">
    <source>
        <dbReference type="ARBA" id="ARBA00038940"/>
    </source>
</evidence>
<evidence type="ECO:0000256" key="11">
    <source>
        <dbReference type="ARBA" id="ARBA00047635"/>
    </source>
</evidence>
<organism evidence="13 14">
    <name type="scientific">Ladona fulva</name>
    <name type="common">Scarce chaser dragonfly</name>
    <name type="synonym">Libellula fulva</name>
    <dbReference type="NCBI Taxonomy" id="123851"/>
    <lineage>
        <taxon>Eukaryota</taxon>
        <taxon>Metazoa</taxon>
        <taxon>Ecdysozoa</taxon>
        <taxon>Arthropoda</taxon>
        <taxon>Hexapoda</taxon>
        <taxon>Insecta</taxon>
        <taxon>Pterygota</taxon>
        <taxon>Palaeoptera</taxon>
        <taxon>Odonata</taxon>
        <taxon>Epiprocta</taxon>
        <taxon>Anisoptera</taxon>
        <taxon>Libelluloidea</taxon>
        <taxon>Libellulidae</taxon>
        <taxon>Ladona</taxon>
    </lineage>
</organism>
<evidence type="ECO:0000256" key="10">
    <source>
        <dbReference type="ARBA" id="ARBA00041760"/>
    </source>
</evidence>
<keyword evidence="3" id="KW-0378">Hydrolase</keyword>
<dbReference type="Proteomes" id="UP000792457">
    <property type="component" value="Unassembled WGS sequence"/>
</dbReference>
<sequence length="525" mass="58279">MKVADMSKVEHSEMEAELSDECMANLNFADSVAKCCYDHYSSLPKTGKPKQSYEWTALSGFLKQIVNEGQQENFDLEVVSIGTGSKCIGQTSMSIAGDVLNDSHAETMARRGLLRYLYNELLLVFQGKESDIISKTTDNGKCSIKGGVKFHFFTSHSPCGDASIIPKKIVSDDCVGSVLKSNGIESFNTSCSDEHMYVNAFGMEEGKGQFSMEEHFISCKQQNSELGSEMKLKESEGNSKVFITPVSLKRKLSEITDNEEESRKASELKVYASGDIHRTGAKCVLESGIVDPYLPGSSYHVLGAVRTKPGRGDPTLSVSCSDKLMRWCLVGVEGALLSHFFLHPVCISSIIVGGGCPFSHESMNRAIIQRVDCCRSGLKRGIVDPPQIFRSSVPFQDGRYDCDGNVKDLSPCPSSITWCKVGDRPLEVAVNGRKQGVTKKRLGTPAGRLLICKRELLRAFFHVLDFRRKFANPQNNADNLTRDKSYIFLKNSASEYKESWQKICRESSLVWPKKPEAYLQFKVDF</sequence>
<keyword evidence="14" id="KW-1185">Reference proteome</keyword>